<feature type="compositionally biased region" description="Polar residues" evidence="1">
    <location>
        <begin position="1"/>
        <end position="17"/>
    </location>
</feature>
<comment type="caution">
    <text evidence="3">The sequence shown here is derived from an EMBL/GenBank/DDBJ whole genome shotgun (WGS) entry which is preliminary data.</text>
</comment>
<name>A0A9D4WZD0_PEA</name>
<accession>A0A9D4WZD0</accession>
<dbReference type="Proteomes" id="UP001058974">
    <property type="component" value="Chromosome 5"/>
</dbReference>
<feature type="compositionally biased region" description="Low complexity" evidence="1">
    <location>
        <begin position="175"/>
        <end position="187"/>
    </location>
</feature>
<dbReference type="EMBL" id="JAMSHJ010000005">
    <property type="protein sequence ID" value="KAI5410582.1"/>
    <property type="molecule type" value="Genomic_DNA"/>
</dbReference>
<evidence type="ECO:0000313" key="4">
    <source>
        <dbReference type="Proteomes" id="UP001058974"/>
    </source>
</evidence>
<dbReference type="AlphaFoldDB" id="A0A9D4WZD0"/>
<proteinExistence type="predicted"/>
<evidence type="ECO:0000259" key="2">
    <source>
        <dbReference type="Pfam" id="PF22936"/>
    </source>
</evidence>
<feature type="domain" description="Retrovirus-related Pol polyprotein from transposon TNT 1-94-like beta-barrel" evidence="2">
    <location>
        <begin position="119"/>
        <end position="159"/>
    </location>
</feature>
<organism evidence="3 4">
    <name type="scientific">Pisum sativum</name>
    <name type="common">Garden pea</name>
    <name type="synonym">Lathyrus oleraceus</name>
    <dbReference type="NCBI Taxonomy" id="3888"/>
    <lineage>
        <taxon>Eukaryota</taxon>
        <taxon>Viridiplantae</taxon>
        <taxon>Streptophyta</taxon>
        <taxon>Embryophyta</taxon>
        <taxon>Tracheophyta</taxon>
        <taxon>Spermatophyta</taxon>
        <taxon>Magnoliopsida</taxon>
        <taxon>eudicotyledons</taxon>
        <taxon>Gunneridae</taxon>
        <taxon>Pentapetalae</taxon>
        <taxon>rosids</taxon>
        <taxon>fabids</taxon>
        <taxon>Fabales</taxon>
        <taxon>Fabaceae</taxon>
        <taxon>Papilionoideae</taxon>
        <taxon>50 kb inversion clade</taxon>
        <taxon>NPAAA clade</taxon>
        <taxon>Hologalegina</taxon>
        <taxon>IRL clade</taxon>
        <taxon>Fabeae</taxon>
        <taxon>Lathyrus</taxon>
    </lineage>
</organism>
<protein>
    <recommendedName>
        <fullName evidence="2">Retrovirus-related Pol polyprotein from transposon TNT 1-94-like beta-barrel domain-containing protein</fullName>
    </recommendedName>
</protein>
<dbReference type="InterPro" id="IPR054722">
    <property type="entry name" value="PolX-like_BBD"/>
</dbReference>
<feature type="compositionally biased region" description="Polar residues" evidence="1">
    <location>
        <begin position="200"/>
        <end position="229"/>
    </location>
</feature>
<dbReference type="Pfam" id="PF22936">
    <property type="entry name" value="Pol_BBD"/>
    <property type="match status" value="1"/>
</dbReference>
<keyword evidence="4" id="KW-1185">Reference proteome</keyword>
<evidence type="ECO:0000313" key="3">
    <source>
        <dbReference type="EMBL" id="KAI5410582.1"/>
    </source>
</evidence>
<feature type="region of interest" description="Disordered" evidence="1">
    <location>
        <begin position="1"/>
        <end position="28"/>
    </location>
</feature>
<sequence length="265" mass="29517">MLGKSSASPSIEGSTMATRGDHRSFQKKTRPWCDHYKKPGHTKETCWIIHGKPSELKWTKNWDKRGNTTEVNSHSSPFSKEQIEALQKMIQQIIGTATVAQKGIVLHALNISKGKQNSWIIDSGASDHMTGDLAVFDSYSPCQNNLTIRIADGTLSKVMEDIAEENAEDIAVETTAPTTETTTRNNTKVYSRKRKKGVESCTTPRQNQETSKTLGNGVLSGNTAPNSVNVDDIDIPITLRKNNPPIPQRHTRPRSPLEEEFKQRH</sequence>
<gene>
    <name evidence="3" type="ORF">KIW84_055916</name>
</gene>
<reference evidence="3 4" key="1">
    <citation type="journal article" date="2022" name="Nat. Genet.">
        <title>Improved pea reference genome and pan-genome highlight genomic features and evolutionary characteristics.</title>
        <authorList>
            <person name="Yang T."/>
            <person name="Liu R."/>
            <person name="Luo Y."/>
            <person name="Hu S."/>
            <person name="Wang D."/>
            <person name="Wang C."/>
            <person name="Pandey M.K."/>
            <person name="Ge S."/>
            <person name="Xu Q."/>
            <person name="Li N."/>
            <person name="Li G."/>
            <person name="Huang Y."/>
            <person name="Saxena R.K."/>
            <person name="Ji Y."/>
            <person name="Li M."/>
            <person name="Yan X."/>
            <person name="He Y."/>
            <person name="Liu Y."/>
            <person name="Wang X."/>
            <person name="Xiang C."/>
            <person name="Varshney R.K."/>
            <person name="Ding H."/>
            <person name="Gao S."/>
            <person name="Zong X."/>
        </authorList>
    </citation>
    <scope>NUCLEOTIDE SEQUENCE [LARGE SCALE GENOMIC DNA]</scope>
    <source>
        <strain evidence="3 4">cv. Zhongwan 6</strain>
    </source>
</reference>
<dbReference type="Gramene" id="Psat05G0591600-T1">
    <property type="protein sequence ID" value="KAI5410582.1"/>
    <property type="gene ID" value="KIW84_055916"/>
</dbReference>
<feature type="region of interest" description="Disordered" evidence="1">
    <location>
        <begin position="175"/>
        <end position="265"/>
    </location>
</feature>
<feature type="compositionally biased region" description="Basic and acidic residues" evidence="1">
    <location>
        <begin position="255"/>
        <end position="265"/>
    </location>
</feature>
<evidence type="ECO:0000256" key="1">
    <source>
        <dbReference type="SAM" id="MobiDB-lite"/>
    </source>
</evidence>